<evidence type="ECO:0000256" key="3">
    <source>
        <dbReference type="ARBA" id="ARBA00007898"/>
    </source>
</evidence>
<dbReference type="GO" id="GO:0017001">
    <property type="term" value="P:antibiotic catabolic process"/>
    <property type="evidence" value="ECO:0007669"/>
    <property type="project" value="InterPro"/>
</dbReference>
<comment type="similarity">
    <text evidence="3 9">Belongs to the class-D beta-lactamase family.</text>
</comment>
<feature type="domain" description="Penicillin-binding protein transpeptidase" evidence="11">
    <location>
        <begin position="367"/>
        <end position="644"/>
    </location>
</feature>
<evidence type="ECO:0000256" key="9">
    <source>
        <dbReference type="RuleBase" id="RU361140"/>
    </source>
</evidence>
<evidence type="ECO:0000256" key="10">
    <source>
        <dbReference type="SAM" id="SignalP"/>
    </source>
</evidence>
<evidence type="ECO:0000313" key="13">
    <source>
        <dbReference type="EMBL" id="NYJ78532.1"/>
    </source>
</evidence>
<evidence type="ECO:0000256" key="4">
    <source>
        <dbReference type="ARBA" id="ARBA00012865"/>
    </source>
</evidence>
<dbReference type="InterPro" id="IPR036138">
    <property type="entry name" value="PBP_dimer_sf"/>
</dbReference>
<keyword evidence="14" id="KW-1185">Reference proteome</keyword>
<keyword evidence="7" id="KW-0472">Membrane</keyword>
<dbReference type="PANTHER" id="PTHR30627">
    <property type="entry name" value="PEPTIDOGLYCAN D,D-TRANSPEPTIDASE"/>
    <property type="match status" value="1"/>
</dbReference>
<comment type="subcellular location">
    <subcellularLocation>
        <location evidence="1">Membrane</location>
    </subcellularLocation>
</comment>
<gene>
    <name evidence="13" type="ORF">HNR09_001943</name>
</gene>
<dbReference type="AlphaFoldDB" id="A0A7Z0KCD6"/>
<comment type="similarity">
    <text evidence="2">Belongs to the transpeptidase family.</text>
</comment>
<dbReference type="GO" id="GO:0046677">
    <property type="term" value="P:response to antibiotic"/>
    <property type="evidence" value="ECO:0007669"/>
    <property type="project" value="UniProtKB-UniRule"/>
</dbReference>
<dbReference type="GO" id="GO:0005886">
    <property type="term" value="C:plasma membrane"/>
    <property type="evidence" value="ECO:0007669"/>
    <property type="project" value="TreeGrafter"/>
</dbReference>
<evidence type="ECO:0000256" key="6">
    <source>
        <dbReference type="ARBA" id="ARBA00022801"/>
    </source>
</evidence>
<evidence type="ECO:0000259" key="12">
    <source>
        <dbReference type="Pfam" id="PF03717"/>
    </source>
</evidence>
<name>A0A7Z0KCD6_9MICC</name>
<dbReference type="InterPro" id="IPR005311">
    <property type="entry name" value="PBP_dimer"/>
</dbReference>
<feature type="chain" id="PRO_5038350213" description="Beta-lactamase" evidence="10">
    <location>
        <begin position="18"/>
        <end position="653"/>
    </location>
</feature>
<dbReference type="SUPFAM" id="SSF56519">
    <property type="entry name" value="Penicillin binding protein dimerisation domain"/>
    <property type="match status" value="1"/>
</dbReference>
<evidence type="ECO:0000313" key="14">
    <source>
        <dbReference type="Proteomes" id="UP000535437"/>
    </source>
</evidence>
<dbReference type="PROSITE" id="PS00337">
    <property type="entry name" value="BETA_LACTAMASE_D"/>
    <property type="match status" value="1"/>
</dbReference>
<dbReference type="InterPro" id="IPR012338">
    <property type="entry name" value="Beta-lactam/transpept-like"/>
</dbReference>
<keyword evidence="5 10" id="KW-0732">Signal</keyword>
<feature type="domain" description="Penicillin-binding protein dimerisation" evidence="12">
    <location>
        <begin position="163"/>
        <end position="324"/>
    </location>
</feature>
<dbReference type="GO" id="GO:0051301">
    <property type="term" value="P:cell division"/>
    <property type="evidence" value="ECO:0007669"/>
    <property type="project" value="UniProtKB-KW"/>
</dbReference>
<evidence type="ECO:0000256" key="7">
    <source>
        <dbReference type="ARBA" id="ARBA00023136"/>
    </source>
</evidence>
<proteinExistence type="inferred from homology"/>
<dbReference type="Pfam" id="PF03717">
    <property type="entry name" value="PBP_dimer"/>
    <property type="match status" value="1"/>
</dbReference>
<dbReference type="EC" id="3.5.2.6" evidence="4 9"/>
<feature type="signal peptide" evidence="10">
    <location>
        <begin position="1"/>
        <end position="17"/>
    </location>
</feature>
<keyword evidence="6 9" id="KW-0378">Hydrolase</keyword>
<evidence type="ECO:0000259" key="11">
    <source>
        <dbReference type="Pfam" id="PF00905"/>
    </source>
</evidence>
<dbReference type="GO" id="GO:0071972">
    <property type="term" value="F:peptidoglycan L,D-transpeptidase activity"/>
    <property type="evidence" value="ECO:0007669"/>
    <property type="project" value="TreeGrafter"/>
</dbReference>
<reference evidence="13 14" key="1">
    <citation type="submission" date="2020-07" db="EMBL/GenBank/DDBJ databases">
        <title>Sequencing the genomes of 1000 actinobacteria strains.</title>
        <authorList>
            <person name="Klenk H.-P."/>
        </authorList>
    </citation>
    <scope>NUCLEOTIDE SEQUENCE [LARGE SCALE GENOMIC DNA]</scope>
    <source>
        <strain evidence="13 14">DSM 15475</strain>
    </source>
</reference>
<dbReference type="GO" id="GO:0008658">
    <property type="term" value="F:penicillin binding"/>
    <property type="evidence" value="ECO:0007669"/>
    <property type="project" value="InterPro"/>
</dbReference>
<dbReference type="InterPro" id="IPR002137">
    <property type="entry name" value="Beta-lactam_class-D_AS"/>
</dbReference>
<dbReference type="InterPro" id="IPR001460">
    <property type="entry name" value="PCN-bd_Tpept"/>
</dbReference>
<organism evidence="13 14">
    <name type="scientific">Nesterenkonia xinjiangensis</name>
    <dbReference type="NCBI Taxonomy" id="225327"/>
    <lineage>
        <taxon>Bacteria</taxon>
        <taxon>Bacillati</taxon>
        <taxon>Actinomycetota</taxon>
        <taxon>Actinomycetes</taxon>
        <taxon>Micrococcales</taxon>
        <taxon>Micrococcaceae</taxon>
        <taxon>Nesterenkonia</taxon>
    </lineage>
</organism>
<protein>
    <recommendedName>
        <fullName evidence="4 9">Beta-lactamase</fullName>
        <ecNumber evidence="4 9">3.5.2.6</ecNumber>
    </recommendedName>
</protein>
<comment type="catalytic activity">
    <reaction evidence="9">
        <text>a beta-lactam + H2O = a substituted beta-amino acid</text>
        <dbReference type="Rhea" id="RHEA:20401"/>
        <dbReference type="ChEBI" id="CHEBI:15377"/>
        <dbReference type="ChEBI" id="CHEBI:35627"/>
        <dbReference type="ChEBI" id="CHEBI:140347"/>
        <dbReference type="EC" id="3.5.2.6"/>
    </reaction>
</comment>
<dbReference type="Pfam" id="PF00905">
    <property type="entry name" value="Transpeptidase"/>
    <property type="match status" value="1"/>
</dbReference>
<accession>A0A7Z0KCD6</accession>
<keyword evidence="13" id="KW-0131">Cell cycle</keyword>
<dbReference type="PANTHER" id="PTHR30627:SF24">
    <property type="entry name" value="PENICILLIN-BINDING PROTEIN 4B"/>
    <property type="match status" value="1"/>
</dbReference>
<dbReference type="Gene3D" id="3.90.1310.10">
    <property type="entry name" value="Penicillin-binding protein 2a (Domain 2)"/>
    <property type="match status" value="1"/>
</dbReference>
<dbReference type="GO" id="GO:0071555">
    <property type="term" value="P:cell wall organization"/>
    <property type="evidence" value="ECO:0007669"/>
    <property type="project" value="TreeGrafter"/>
</dbReference>
<evidence type="ECO:0000256" key="1">
    <source>
        <dbReference type="ARBA" id="ARBA00004370"/>
    </source>
</evidence>
<dbReference type="RefSeq" id="WP_179541863.1">
    <property type="nucleotide sequence ID" value="NZ_BAAALL010000005.1"/>
</dbReference>
<dbReference type="Gene3D" id="3.40.710.10">
    <property type="entry name" value="DD-peptidase/beta-lactamase superfamily"/>
    <property type="match status" value="1"/>
</dbReference>
<dbReference type="Proteomes" id="UP000535437">
    <property type="component" value="Unassembled WGS sequence"/>
</dbReference>
<evidence type="ECO:0000256" key="8">
    <source>
        <dbReference type="ARBA" id="ARBA00023251"/>
    </source>
</evidence>
<dbReference type="SUPFAM" id="SSF56601">
    <property type="entry name" value="beta-lactamase/transpeptidase-like"/>
    <property type="match status" value="1"/>
</dbReference>
<sequence length="653" mass="68909">MPFTSHPRRLLSLSVVAAGTLALLTGCGDARPTPESQAEALASALQTGDFSEVAVRTDAGAQELDDAVAALHAPFGDLAPEVTVGEIAVEEPPEDSPRPPSAAVDLEHSWNLEDLGLDEETWTYETRAEFTYDAEAEQWRLEPDSEIVLPGYSGHEGIGISTVPAERGRIMDDAGRAMVYNRDVVRIGIDKSQLTTGEEAPEEDTQRDVAEQLAEVLGIDAETYADRVVAHGDQAFVEAIVHRRDSDEVTAADLADIPGVHIADDQLPLAESADFAPMLLGRVGPVTAEHLEEDPSLSAGDTIGTSGLQAAYEESLRGSPGLRIHMDGETLFSTEPVSGEDLDTTLNPRLQNLAQDIVDGVEDSIASLVAIRPSDGGILAAADHHPEDAWVSTATQSTYAPGSSFKVVSSLAMLRDGLTPDSTVECPGSAQVHGQVFRNYEGFPAEHTGSVEFDEAVATSCNTLFVNAWDDVSSAELQEAAFDLGLDDESQGIGLASRFGSIPDDSELNLHAANLFGQGVVEASALGMATVAASVAAGETVHPYLAGPAAESEESAEESGLTEDEAEDLRTLMHDTIEYGTLSGLVDVPGEHIYAKTGTAQAGDGDDVYAHTWVIAFQGDLAVAIFVDEGEFGSSTNGPLLEEFLTGARDVLD</sequence>
<comment type="caution">
    <text evidence="13">The sequence shown here is derived from an EMBL/GenBank/DDBJ whole genome shotgun (WGS) entry which is preliminary data.</text>
</comment>
<dbReference type="GO" id="GO:0008800">
    <property type="term" value="F:beta-lactamase activity"/>
    <property type="evidence" value="ECO:0007669"/>
    <property type="project" value="UniProtKB-UniRule"/>
</dbReference>
<dbReference type="InterPro" id="IPR050515">
    <property type="entry name" value="Beta-lactam/transpept"/>
</dbReference>
<evidence type="ECO:0000256" key="5">
    <source>
        <dbReference type="ARBA" id="ARBA00022729"/>
    </source>
</evidence>
<evidence type="ECO:0000256" key="2">
    <source>
        <dbReference type="ARBA" id="ARBA00007171"/>
    </source>
</evidence>
<dbReference type="EMBL" id="JACCFY010000001">
    <property type="protein sequence ID" value="NYJ78532.1"/>
    <property type="molecule type" value="Genomic_DNA"/>
</dbReference>
<keyword evidence="13" id="KW-0132">Cell division</keyword>
<keyword evidence="8 9" id="KW-0046">Antibiotic resistance</keyword>